<accession>A0A1I2F929</accession>
<evidence type="ECO:0000256" key="1">
    <source>
        <dbReference type="SAM" id="Phobius"/>
    </source>
</evidence>
<evidence type="ECO:0000313" key="3">
    <source>
        <dbReference type="Proteomes" id="UP000198596"/>
    </source>
</evidence>
<protein>
    <submittedName>
        <fullName evidence="2">Uncharacterized protein</fullName>
    </submittedName>
</protein>
<reference evidence="3" key="1">
    <citation type="submission" date="2016-10" db="EMBL/GenBank/DDBJ databases">
        <authorList>
            <person name="Varghese N."/>
            <person name="Submissions S."/>
        </authorList>
    </citation>
    <scope>NUCLEOTIDE SEQUENCE [LARGE SCALE GENOMIC DNA]</scope>
    <source>
        <strain evidence="3">CGMCC 1.9227</strain>
    </source>
</reference>
<sequence>MLFSDISTMQNSCSFGIILGFYGFFLRIKIKKEFITELMDEDQTHY</sequence>
<name>A0A1I2F929_9FLAO</name>
<dbReference type="AlphaFoldDB" id="A0A1I2F929"/>
<keyword evidence="1" id="KW-1133">Transmembrane helix</keyword>
<gene>
    <name evidence="2" type="ORF">SAMN04488131_10770</name>
</gene>
<keyword evidence="3" id="KW-1185">Reference proteome</keyword>
<keyword evidence="1" id="KW-0472">Membrane</keyword>
<dbReference type="EMBL" id="FONQ01000007">
    <property type="protein sequence ID" value="SFF01459.1"/>
    <property type="molecule type" value="Genomic_DNA"/>
</dbReference>
<proteinExistence type="predicted"/>
<evidence type="ECO:0000313" key="2">
    <source>
        <dbReference type="EMBL" id="SFF01459.1"/>
    </source>
</evidence>
<dbReference type="Proteomes" id="UP000198596">
    <property type="component" value="Unassembled WGS sequence"/>
</dbReference>
<keyword evidence="1" id="KW-0812">Transmembrane</keyword>
<feature type="transmembrane region" description="Helical" evidence="1">
    <location>
        <begin position="6"/>
        <end position="25"/>
    </location>
</feature>
<organism evidence="2 3">
    <name type="scientific">Flavobacterium xueshanense</name>
    <dbReference type="NCBI Taxonomy" id="935223"/>
    <lineage>
        <taxon>Bacteria</taxon>
        <taxon>Pseudomonadati</taxon>
        <taxon>Bacteroidota</taxon>
        <taxon>Flavobacteriia</taxon>
        <taxon>Flavobacteriales</taxon>
        <taxon>Flavobacteriaceae</taxon>
        <taxon>Flavobacterium</taxon>
    </lineage>
</organism>